<organism evidence="2 3">
    <name type="scientific">Schistocephalus solidus</name>
    <name type="common">Tapeworm</name>
    <dbReference type="NCBI Taxonomy" id="70667"/>
    <lineage>
        <taxon>Eukaryota</taxon>
        <taxon>Metazoa</taxon>
        <taxon>Spiralia</taxon>
        <taxon>Lophotrochozoa</taxon>
        <taxon>Platyhelminthes</taxon>
        <taxon>Cestoda</taxon>
        <taxon>Eucestoda</taxon>
        <taxon>Diphyllobothriidea</taxon>
        <taxon>Diphyllobothriidae</taxon>
        <taxon>Schistocephalus</taxon>
    </lineage>
</organism>
<reference evidence="2 3" key="1">
    <citation type="submission" date="2018-11" db="EMBL/GenBank/DDBJ databases">
        <authorList>
            <consortium name="Pathogen Informatics"/>
        </authorList>
    </citation>
    <scope>NUCLEOTIDE SEQUENCE [LARGE SCALE GENOMIC DNA]</scope>
    <source>
        <strain evidence="2 3">NST_G2</strain>
    </source>
</reference>
<name>A0A3P7DPY3_SCHSO</name>
<dbReference type="OrthoDB" id="6312060at2759"/>
<evidence type="ECO:0000313" key="2">
    <source>
        <dbReference type="EMBL" id="VDM05694.1"/>
    </source>
</evidence>
<dbReference type="AlphaFoldDB" id="A0A3P7DPY3"/>
<feature type="compositionally biased region" description="Basic residues" evidence="1">
    <location>
        <begin position="190"/>
        <end position="200"/>
    </location>
</feature>
<dbReference type="Proteomes" id="UP000275846">
    <property type="component" value="Unassembled WGS sequence"/>
</dbReference>
<proteinExistence type="predicted"/>
<dbReference type="EMBL" id="UYSU01047014">
    <property type="protein sequence ID" value="VDM05694.1"/>
    <property type="molecule type" value="Genomic_DNA"/>
</dbReference>
<protein>
    <submittedName>
        <fullName evidence="2">Uncharacterized protein</fullName>
    </submittedName>
</protein>
<dbReference type="STRING" id="70667.A0A3P7DPY3"/>
<evidence type="ECO:0000256" key="1">
    <source>
        <dbReference type="SAM" id="MobiDB-lite"/>
    </source>
</evidence>
<keyword evidence="3" id="KW-1185">Reference proteome</keyword>
<accession>A0A3P7DPY3</accession>
<sequence length="207" mass="23871">MTRFTDFARWEARCKDYLQGLYAKARTGTILALLDDEVYDLTRSADIRFDSAKTVPNQQTYLYLYLNDLNTLAGESIDDFQQTLLLLGRRAFPTIDTKALNNRVLEQLDAGIRDPQIRRALLRDRPSTLEKALALAREEEILKAACEQPPRWLFGVRAVQPYSSHDAAIQTPWQPCSCGSFPRQNNWRRPQTRRPNRPQAHHTIEAI</sequence>
<feature type="region of interest" description="Disordered" evidence="1">
    <location>
        <begin position="182"/>
        <end position="207"/>
    </location>
</feature>
<gene>
    <name evidence="2" type="ORF">SSLN_LOCUS19308</name>
</gene>
<evidence type="ECO:0000313" key="3">
    <source>
        <dbReference type="Proteomes" id="UP000275846"/>
    </source>
</evidence>